<name>A0A6A6HQ98_9PLEO</name>
<protein>
    <submittedName>
        <fullName evidence="1">Uncharacterized protein</fullName>
    </submittedName>
</protein>
<dbReference type="AlphaFoldDB" id="A0A6A6HQ98"/>
<evidence type="ECO:0000313" key="2">
    <source>
        <dbReference type="Proteomes" id="UP000800094"/>
    </source>
</evidence>
<keyword evidence="2" id="KW-1185">Reference proteome</keyword>
<dbReference type="GeneID" id="54574299"/>
<dbReference type="EMBL" id="ML987220">
    <property type="protein sequence ID" value="KAF2240296.1"/>
    <property type="molecule type" value="Genomic_DNA"/>
</dbReference>
<reference evidence="1" key="1">
    <citation type="journal article" date="2020" name="Stud. Mycol.">
        <title>101 Dothideomycetes genomes: a test case for predicting lifestyles and emergence of pathogens.</title>
        <authorList>
            <person name="Haridas S."/>
            <person name="Albert R."/>
            <person name="Binder M."/>
            <person name="Bloem J."/>
            <person name="Labutti K."/>
            <person name="Salamov A."/>
            <person name="Andreopoulos B."/>
            <person name="Baker S."/>
            <person name="Barry K."/>
            <person name="Bills G."/>
            <person name="Bluhm B."/>
            <person name="Cannon C."/>
            <person name="Castanera R."/>
            <person name="Culley D."/>
            <person name="Daum C."/>
            <person name="Ezra D."/>
            <person name="Gonzalez J."/>
            <person name="Henrissat B."/>
            <person name="Kuo A."/>
            <person name="Liang C."/>
            <person name="Lipzen A."/>
            <person name="Lutzoni F."/>
            <person name="Magnuson J."/>
            <person name="Mondo S."/>
            <person name="Nolan M."/>
            <person name="Ohm R."/>
            <person name="Pangilinan J."/>
            <person name="Park H.-J."/>
            <person name="Ramirez L."/>
            <person name="Alfaro M."/>
            <person name="Sun H."/>
            <person name="Tritt A."/>
            <person name="Yoshinaga Y."/>
            <person name="Zwiers L.-H."/>
            <person name="Turgeon B."/>
            <person name="Goodwin S."/>
            <person name="Spatafora J."/>
            <person name="Crous P."/>
            <person name="Grigoriev I."/>
        </authorList>
    </citation>
    <scope>NUCLEOTIDE SEQUENCE</scope>
    <source>
        <strain evidence="1">CBS 122368</strain>
    </source>
</reference>
<dbReference type="RefSeq" id="XP_033675300.1">
    <property type="nucleotide sequence ID" value="XM_033820969.1"/>
</dbReference>
<evidence type="ECO:0000313" key="1">
    <source>
        <dbReference type="EMBL" id="KAF2240296.1"/>
    </source>
</evidence>
<accession>A0A6A6HQ98</accession>
<dbReference type="Proteomes" id="UP000800094">
    <property type="component" value="Unassembled WGS sequence"/>
</dbReference>
<gene>
    <name evidence="1" type="ORF">BU26DRAFT_238058</name>
</gene>
<proteinExistence type="predicted"/>
<organism evidence="1 2">
    <name type="scientific">Trematosphaeria pertusa</name>
    <dbReference type="NCBI Taxonomy" id="390896"/>
    <lineage>
        <taxon>Eukaryota</taxon>
        <taxon>Fungi</taxon>
        <taxon>Dikarya</taxon>
        <taxon>Ascomycota</taxon>
        <taxon>Pezizomycotina</taxon>
        <taxon>Dothideomycetes</taxon>
        <taxon>Pleosporomycetidae</taxon>
        <taxon>Pleosporales</taxon>
        <taxon>Massarineae</taxon>
        <taxon>Trematosphaeriaceae</taxon>
        <taxon>Trematosphaeria</taxon>
    </lineage>
</organism>
<sequence length="198" mass="22359">MVRSAATSRFVFATDRIKCSAWRHASLQARIPRFYLQPLTTSQGITDGRPAARRKRFSGPLCTNSSRIHKTSKKAPLISCSNFCFVATNILSFSAMFSQWLAFPCHHVRLRRSLGQTTLERAINVTQIQRPRSAAPFPLFPSFYQDEADPSSTKTGMPKRLPRYLPLPITASLQHMLIFSTIHKYDLQVESSGQGLTR</sequence>